<evidence type="ECO:0000313" key="1">
    <source>
        <dbReference type="EMBL" id="KKM67268.1"/>
    </source>
</evidence>
<name>A0A0F9JCK2_9ZZZZ</name>
<accession>A0A0F9JCK2</accession>
<sequence length="52" mass="6367">MCVGSIFLPGYYKCPDCKKDTKTYHRKDGMEWWDCDNCGWKSKKRKWVLKFR</sequence>
<protein>
    <recommendedName>
        <fullName evidence="2">Transposase zinc-ribbon domain-containing protein</fullName>
    </recommendedName>
</protein>
<proteinExistence type="predicted"/>
<dbReference type="EMBL" id="LAZR01010379">
    <property type="protein sequence ID" value="KKM67268.1"/>
    <property type="molecule type" value="Genomic_DNA"/>
</dbReference>
<comment type="caution">
    <text evidence="1">The sequence shown here is derived from an EMBL/GenBank/DDBJ whole genome shotgun (WGS) entry which is preliminary data.</text>
</comment>
<reference evidence="1" key="1">
    <citation type="journal article" date="2015" name="Nature">
        <title>Complex archaea that bridge the gap between prokaryotes and eukaryotes.</title>
        <authorList>
            <person name="Spang A."/>
            <person name="Saw J.H."/>
            <person name="Jorgensen S.L."/>
            <person name="Zaremba-Niedzwiedzka K."/>
            <person name="Martijn J."/>
            <person name="Lind A.E."/>
            <person name="van Eijk R."/>
            <person name="Schleper C."/>
            <person name="Guy L."/>
            <person name="Ettema T.J."/>
        </authorList>
    </citation>
    <scope>NUCLEOTIDE SEQUENCE</scope>
</reference>
<gene>
    <name evidence="1" type="ORF">LCGC14_1472860</name>
</gene>
<evidence type="ECO:0008006" key="2">
    <source>
        <dbReference type="Google" id="ProtNLM"/>
    </source>
</evidence>
<organism evidence="1">
    <name type="scientific">marine sediment metagenome</name>
    <dbReference type="NCBI Taxonomy" id="412755"/>
    <lineage>
        <taxon>unclassified sequences</taxon>
        <taxon>metagenomes</taxon>
        <taxon>ecological metagenomes</taxon>
    </lineage>
</organism>
<dbReference type="AlphaFoldDB" id="A0A0F9JCK2"/>